<dbReference type="Proteomes" id="UP000199306">
    <property type="component" value="Unassembled WGS sequence"/>
</dbReference>
<reference evidence="1 2" key="1">
    <citation type="submission" date="2016-10" db="EMBL/GenBank/DDBJ databases">
        <authorList>
            <person name="de Groot N.N."/>
        </authorList>
    </citation>
    <scope>NUCLEOTIDE SEQUENCE [LARGE SCALE GENOMIC DNA]</scope>
    <source>
        <strain evidence="2">E92,LMG 26720,CCM 7988</strain>
    </source>
</reference>
<dbReference type="OrthoDB" id="959184at2"/>
<accession>A0A1I5UBD8</accession>
<evidence type="ECO:0000313" key="2">
    <source>
        <dbReference type="Proteomes" id="UP000199306"/>
    </source>
</evidence>
<sequence length="193" mass="21457">MAHVDSIFLKQLFTGEEIYLIPEKKQEEDTVSGLISNPVVAVIEPAKQEVIAEEKPVESIQEKPPVVEIAVNIPQISQKVLILVESIEKEEAEFLAKVLGAVGLSLEKVDLIDLSKTGQTDLKNVLSQKFVNQFVTFGVSLFKINLEIPLTPYEIRSIQGINFLFAHSLTEISSNQNLKKQLWASLKSLFAIA</sequence>
<dbReference type="AlphaFoldDB" id="A0A1I5UBD8"/>
<organism evidence="1 2">
    <name type="scientific">Pseudarcicella hirudinis</name>
    <dbReference type="NCBI Taxonomy" id="1079859"/>
    <lineage>
        <taxon>Bacteria</taxon>
        <taxon>Pseudomonadati</taxon>
        <taxon>Bacteroidota</taxon>
        <taxon>Cytophagia</taxon>
        <taxon>Cytophagales</taxon>
        <taxon>Flectobacillaceae</taxon>
        <taxon>Pseudarcicella</taxon>
    </lineage>
</organism>
<dbReference type="RefSeq" id="WP_092017724.1">
    <property type="nucleotide sequence ID" value="NZ_FOXH01000007.1"/>
</dbReference>
<dbReference type="STRING" id="1079859.SAMN04515674_10793"/>
<keyword evidence="2" id="KW-1185">Reference proteome</keyword>
<name>A0A1I5UBD8_9BACT</name>
<gene>
    <name evidence="1" type="ORF">SAMN04515674_10793</name>
</gene>
<evidence type="ECO:0000313" key="1">
    <source>
        <dbReference type="EMBL" id="SFP92611.1"/>
    </source>
</evidence>
<evidence type="ECO:0008006" key="3">
    <source>
        <dbReference type="Google" id="ProtNLM"/>
    </source>
</evidence>
<proteinExistence type="predicted"/>
<protein>
    <recommendedName>
        <fullName evidence="3">DNA polymerase III psi subunit</fullName>
    </recommendedName>
</protein>
<dbReference type="EMBL" id="FOXH01000007">
    <property type="protein sequence ID" value="SFP92611.1"/>
    <property type="molecule type" value="Genomic_DNA"/>
</dbReference>